<feature type="transmembrane region" description="Helical" evidence="9">
    <location>
        <begin position="69"/>
        <end position="90"/>
    </location>
</feature>
<feature type="transmembrane region" description="Helical" evidence="9">
    <location>
        <begin position="280"/>
        <end position="297"/>
    </location>
</feature>
<keyword evidence="6" id="KW-0067">ATP-binding</keyword>
<evidence type="ECO:0000256" key="3">
    <source>
        <dbReference type="ARBA" id="ARBA00022475"/>
    </source>
</evidence>
<dbReference type="CDD" id="cd07346">
    <property type="entry name" value="ABC_6TM_exporters"/>
    <property type="match status" value="1"/>
</dbReference>
<evidence type="ECO:0008006" key="14">
    <source>
        <dbReference type="Google" id="ProtNLM"/>
    </source>
</evidence>
<keyword evidence="3" id="KW-1003">Cell membrane</keyword>
<accession>A0A132U5Y9</accession>
<dbReference type="SMART" id="SM00382">
    <property type="entry name" value="AAA"/>
    <property type="match status" value="1"/>
</dbReference>
<name>A0A132U5Y9_9BACL</name>
<dbReference type="InterPro" id="IPR017871">
    <property type="entry name" value="ABC_transporter-like_CS"/>
</dbReference>
<evidence type="ECO:0000259" key="11">
    <source>
        <dbReference type="PROSITE" id="PS50929"/>
    </source>
</evidence>
<feature type="domain" description="ABC transporter" evidence="10">
    <location>
        <begin position="348"/>
        <end position="582"/>
    </location>
</feature>
<dbReference type="PROSITE" id="PS50929">
    <property type="entry name" value="ABC_TM1F"/>
    <property type="match status" value="1"/>
</dbReference>
<evidence type="ECO:0000256" key="4">
    <source>
        <dbReference type="ARBA" id="ARBA00022692"/>
    </source>
</evidence>
<dbReference type="InterPro" id="IPR003593">
    <property type="entry name" value="AAA+_ATPase"/>
</dbReference>
<dbReference type="InterPro" id="IPR011527">
    <property type="entry name" value="ABC1_TM_dom"/>
</dbReference>
<dbReference type="OrthoDB" id="2525709at2"/>
<evidence type="ECO:0000256" key="9">
    <source>
        <dbReference type="SAM" id="Phobius"/>
    </source>
</evidence>
<evidence type="ECO:0000256" key="5">
    <source>
        <dbReference type="ARBA" id="ARBA00022741"/>
    </source>
</evidence>
<comment type="caution">
    <text evidence="12">The sequence shown here is derived from an EMBL/GenBank/DDBJ whole genome shotgun (WGS) entry which is preliminary data.</text>
</comment>
<keyword evidence="5" id="KW-0547">Nucleotide-binding</keyword>
<protein>
    <recommendedName>
        <fullName evidence="14">ABC transporter ATP-binding protein</fullName>
    </recommendedName>
</protein>
<dbReference type="GO" id="GO:0005886">
    <property type="term" value="C:plasma membrane"/>
    <property type="evidence" value="ECO:0007669"/>
    <property type="project" value="UniProtKB-SubCell"/>
</dbReference>
<reference evidence="12 13" key="1">
    <citation type="submission" date="2015-08" db="EMBL/GenBank/DDBJ databases">
        <title>Genomes of Paenibacillus riograndensis.</title>
        <authorList>
            <person name="Sant'Anna F.H."/>
            <person name="Souza R."/>
            <person name="Ambrosini A."/>
            <person name="Bach E."/>
            <person name="Fernandes G."/>
            <person name="Balsanelli E."/>
            <person name="Baura V.A."/>
            <person name="Pedrosa F.O."/>
            <person name="Souza E.M."/>
            <person name="Passaglia L."/>
        </authorList>
    </citation>
    <scope>NUCLEOTIDE SEQUENCE [LARGE SCALE GENOMIC DNA]</scope>
    <source>
        <strain evidence="12 13">CAS34</strain>
    </source>
</reference>
<dbReference type="RefSeq" id="WP_060860046.1">
    <property type="nucleotide sequence ID" value="NZ_LIRB01000115.1"/>
</dbReference>
<evidence type="ECO:0000259" key="10">
    <source>
        <dbReference type="PROSITE" id="PS50893"/>
    </source>
</evidence>
<feature type="domain" description="ABC transmembrane type-1" evidence="11">
    <location>
        <begin position="31"/>
        <end position="312"/>
    </location>
</feature>
<dbReference type="GO" id="GO:0005524">
    <property type="term" value="F:ATP binding"/>
    <property type="evidence" value="ECO:0007669"/>
    <property type="project" value="UniProtKB-KW"/>
</dbReference>
<dbReference type="Proteomes" id="UP000070475">
    <property type="component" value="Unassembled WGS sequence"/>
</dbReference>
<dbReference type="InterPro" id="IPR039421">
    <property type="entry name" value="Type_1_exporter"/>
</dbReference>
<dbReference type="Pfam" id="PF00664">
    <property type="entry name" value="ABC_membrane"/>
    <property type="match status" value="1"/>
</dbReference>
<dbReference type="Gene3D" id="1.20.1560.10">
    <property type="entry name" value="ABC transporter type 1, transmembrane domain"/>
    <property type="match status" value="1"/>
</dbReference>
<dbReference type="InterPro" id="IPR027417">
    <property type="entry name" value="P-loop_NTPase"/>
</dbReference>
<comment type="subcellular location">
    <subcellularLocation>
        <location evidence="1">Cell membrane</location>
        <topology evidence="1">Multi-pass membrane protein</topology>
    </subcellularLocation>
</comment>
<evidence type="ECO:0000256" key="7">
    <source>
        <dbReference type="ARBA" id="ARBA00022989"/>
    </source>
</evidence>
<dbReference type="SUPFAM" id="SSF90123">
    <property type="entry name" value="ABC transporter transmembrane region"/>
    <property type="match status" value="1"/>
</dbReference>
<dbReference type="FunFam" id="3.40.50.300:FF:000221">
    <property type="entry name" value="Multidrug ABC transporter ATP-binding protein"/>
    <property type="match status" value="1"/>
</dbReference>
<organism evidence="12 13">
    <name type="scientific">Paenibacillus riograndensis</name>
    <dbReference type="NCBI Taxonomy" id="483937"/>
    <lineage>
        <taxon>Bacteria</taxon>
        <taxon>Bacillati</taxon>
        <taxon>Bacillota</taxon>
        <taxon>Bacilli</taxon>
        <taxon>Bacillales</taxon>
        <taxon>Paenibacillaceae</taxon>
        <taxon>Paenibacillus</taxon>
        <taxon>Paenibacillus sonchi group</taxon>
    </lineage>
</organism>
<proteinExistence type="predicted"/>
<evidence type="ECO:0000256" key="1">
    <source>
        <dbReference type="ARBA" id="ARBA00004651"/>
    </source>
</evidence>
<dbReference type="GO" id="GO:0015421">
    <property type="term" value="F:ABC-type oligopeptide transporter activity"/>
    <property type="evidence" value="ECO:0007669"/>
    <property type="project" value="TreeGrafter"/>
</dbReference>
<gene>
    <name evidence="12" type="ORF">AMQ84_08240</name>
</gene>
<dbReference type="InterPro" id="IPR036640">
    <property type="entry name" value="ABC1_TM_sf"/>
</dbReference>
<evidence type="ECO:0000313" key="12">
    <source>
        <dbReference type="EMBL" id="KWX79007.1"/>
    </source>
</evidence>
<dbReference type="PATRIC" id="fig|483937.3.peg.3871"/>
<dbReference type="Pfam" id="PF00005">
    <property type="entry name" value="ABC_tran"/>
    <property type="match status" value="1"/>
</dbReference>
<sequence length="590" mass="65382">MLKQSGNKAGSSWRVLTSLLQINRKLWPQYVFLIICIILAAGIDVAGTEAFRRMISAATDSNMGALRESLLLAGGVIAGTVILGSCASLLTEFVNYRSSVHLESLMVQKLLHMNIASHRNYHSGDLVKRVSDNARNGQIALNNNLMDGFRVFAVIVLNLVYLSAINILFTVSCLVVALLLPFALKYLSRKLNVIYGHKLDAESALNAFTQECIDGAEVVRTTSLGERTDSIFHSKYAEFMKWTKKGIWFESLTNQVNFFIRIGGMIFIIGYGGVLVKQEIIGVSSVVAFILVFWRMLNPISNAMVMWPRIQNSLSQLTRALEILEMEEERGIHNGNEMSRNSSEPAMVQFSNVSFAYSPGRVALDTISFTVKAGTVTAIVGPSGSGKSTILQLLLGFLQPASGEIRIGSALQAERDVLQWRSDISYISQEMYVFSGTFFENIALGKLDATLTEVMNAAQKVNMHDMIMSTPEGYDTLIGEGGLTLSGGECQRISIARALLKQASLFVMDEPTSALDGENEAAIFREFKNMIKDKTLIIVSHKPLRLEQVDQYLYLDHGQIVEQGTYEQLIARKGKYYNLLNGYEEEHDIA</sequence>
<evidence type="ECO:0000256" key="8">
    <source>
        <dbReference type="ARBA" id="ARBA00023136"/>
    </source>
</evidence>
<dbReference type="GO" id="GO:0016887">
    <property type="term" value="F:ATP hydrolysis activity"/>
    <property type="evidence" value="ECO:0007669"/>
    <property type="project" value="InterPro"/>
</dbReference>
<feature type="transmembrane region" description="Helical" evidence="9">
    <location>
        <begin position="27"/>
        <end position="48"/>
    </location>
</feature>
<evidence type="ECO:0000256" key="6">
    <source>
        <dbReference type="ARBA" id="ARBA00022840"/>
    </source>
</evidence>
<evidence type="ECO:0000256" key="2">
    <source>
        <dbReference type="ARBA" id="ARBA00022448"/>
    </source>
</evidence>
<keyword evidence="8 9" id="KW-0472">Membrane</keyword>
<dbReference type="AlphaFoldDB" id="A0A132U5Y9"/>
<dbReference type="PANTHER" id="PTHR43394">
    <property type="entry name" value="ATP-DEPENDENT PERMEASE MDL1, MITOCHONDRIAL"/>
    <property type="match status" value="1"/>
</dbReference>
<dbReference type="SUPFAM" id="SSF52540">
    <property type="entry name" value="P-loop containing nucleoside triphosphate hydrolases"/>
    <property type="match status" value="1"/>
</dbReference>
<dbReference type="Gene3D" id="3.40.50.300">
    <property type="entry name" value="P-loop containing nucleotide triphosphate hydrolases"/>
    <property type="match status" value="1"/>
</dbReference>
<keyword evidence="13" id="KW-1185">Reference proteome</keyword>
<keyword evidence="4 9" id="KW-0812">Transmembrane</keyword>
<dbReference type="PROSITE" id="PS00211">
    <property type="entry name" value="ABC_TRANSPORTER_1"/>
    <property type="match status" value="1"/>
</dbReference>
<dbReference type="InterPro" id="IPR003439">
    <property type="entry name" value="ABC_transporter-like_ATP-bd"/>
</dbReference>
<dbReference type="EMBL" id="LIRB01000115">
    <property type="protein sequence ID" value="KWX79007.1"/>
    <property type="molecule type" value="Genomic_DNA"/>
</dbReference>
<dbReference type="PANTHER" id="PTHR43394:SF1">
    <property type="entry name" value="ATP-BINDING CASSETTE SUB-FAMILY B MEMBER 10, MITOCHONDRIAL"/>
    <property type="match status" value="1"/>
</dbReference>
<keyword evidence="7 9" id="KW-1133">Transmembrane helix</keyword>
<evidence type="ECO:0000313" key="13">
    <source>
        <dbReference type="Proteomes" id="UP000070475"/>
    </source>
</evidence>
<keyword evidence="2" id="KW-0813">Transport</keyword>
<feature type="transmembrane region" description="Helical" evidence="9">
    <location>
        <begin position="151"/>
        <end position="180"/>
    </location>
</feature>
<feature type="transmembrane region" description="Helical" evidence="9">
    <location>
        <begin position="258"/>
        <end position="274"/>
    </location>
</feature>
<dbReference type="PROSITE" id="PS50893">
    <property type="entry name" value="ABC_TRANSPORTER_2"/>
    <property type="match status" value="1"/>
</dbReference>